<dbReference type="HOGENOM" id="CLU_1825516_0_0_1"/>
<reference evidence="2" key="2">
    <citation type="submission" date="2015-01" db="EMBL/GenBank/DDBJ databases">
        <title>Evolutionary Origins and Diversification of the Mycorrhizal Mutualists.</title>
        <authorList>
            <consortium name="DOE Joint Genome Institute"/>
            <consortium name="Mycorrhizal Genomics Consortium"/>
            <person name="Kohler A."/>
            <person name="Kuo A."/>
            <person name="Nagy L.G."/>
            <person name="Floudas D."/>
            <person name="Copeland A."/>
            <person name="Barry K.W."/>
            <person name="Cichocki N."/>
            <person name="Veneault-Fourrey C."/>
            <person name="LaButti K."/>
            <person name="Lindquist E.A."/>
            <person name="Lipzen A."/>
            <person name="Lundell T."/>
            <person name="Morin E."/>
            <person name="Murat C."/>
            <person name="Riley R."/>
            <person name="Ohm R."/>
            <person name="Sun H."/>
            <person name="Tunlid A."/>
            <person name="Henrissat B."/>
            <person name="Grigoriev I.V."/>
            <person name="Hibbett D.S."/>
            <person name="Martin F."/>
        </authorList>
    </citation>
    <scope>NUCLEOTIDE SEQUENCE [LARGE SCALE GENOMIC DNA]</scope>
    <source>
        <strain evidence="2">h7</strain>
    </source>
</reference>
<dbReference type="OrthoDB" id="3069558at2759"/>
<name>A0A0C2YAS6_HEBCY</name>
<accession>A0A0C2YAS6</accession>
<dbReference type="Proteomes" id="UP000053424">
    <property type="component" value="Unassembled WGS sequence"/>
</dbReference>
<gene>
    <name evidence="1" type="ORF">M413DRAFT_23267</name>
</gene>
<evidence type="ECO:0000313" key="1">
    <source>
        <dbReference type="EMBL" id="KIM46948.1"/>
    </source>
</evidence>
<reference evidence="1 2" key="1">
    <citation type="submission" date="2014-04" db="EMBL/GenBank/DDBJ databases">
        <authorList>
            <consortium name="DOE Joint Genome Institute"/>
            <person name="Kuo A."/>
            <person name="Gay G."/>
            <person name="Dore J."/>
            <person name="Kohler A."/>
            <person name="Nagy L.G."/>
            <person name="Floudas D."/>
            <person name="Copeland A."/>
            <person name="Barry K.W."/>
            <person name="Cichocki N."/>
            <person name="Veneault-Fourrey C."/>
            <person name="LaButti K."/>
            <person name="Lindquist E.A."/>
            <person name="Lipzen A."/>
            <person name="Lundell T."/>
            <person name="Morin E."/>
            <person name="Murat C."/>
            <person name="Sun H."/>
            <person name="Tunlid A."/>
            <person name="Henrissat B."/>
            <person name="Grigoriev I.V."/>
            <person name="Hibbett D.S."/>
            <person name="Martin F."/>
            <person name="Nordberg H.P."/>
            <person name="Cantor M.N."/>
            <person name="Hua S.X."/>
        </authorList>
    </citation>
    <scope>NUCLEOTIDE SEQUENCE [LARGE SCALE GENOMIC DNA]</scope>
    <source>
        <strain evidence="2">h7</strain>
    </source>
</reference>
<sequence length="141" mass="15792">MSTENKHALSSSGTDIGSGPLMPLDILLLIVDETKLDNDIKSLRALSIVSHDLLRPCKKHLFSQFTVHFAPLVWQEANLCYGSKCLPDPTAFLLENPEILGYMRYLKLDPISSPVNSIGWEISTPRFAALFSRIEHLQNVE</sequence>
<dbReference type="EMBL" id="KN831770">
    <property type="protein sequence ID" value="KIM46948.1"/>
    <property type="molecule type" value="Genomic_DNA"/>
</dbReference>
<organism evidence="1 2">
    <name type="scientific">Hebeloma cylindrosporum</name>
    <dbReference type="NCBI Taxonomy" id="76867"/>
    <lineage>
        <taxon>Eukaryota</taxon>
        <taxon>Fungi</taxon>
        <taxon>Dikarya</taxon>
        <taxon>Basidiomycota</taxon>
        <taxon>Agaricomycotina</taxon>
        <taxon>Agaricomycetes</taxon>
        <taxon>Agaricomycetidae</taxon>
        <taxon>Agaricales</taxon>
        <taxon>Agaricineae</taxon>
        <taxon>Hymenogastraceae</taxon>
        <taxon>Hebeloma</taxon>
    </lineage>
</organism>
<dbReference type="AlphaFoldDB" id="A0A0C2YAS6"/>
<evidence type="ECO:0000313" key="2">
    <source>
        <dbReference type="Proteomes" id="UP000053424"/>
    </source>
</evidence>
<proteinExistence type="predicted"/>
<keyword evidence="2" id="KW-1185">Reference proteome</keyword>
<protein>
    <submittedName>
        <fullName evidence="1">Uncharacterized protein</fullName>
    </submittedName>
</protein>